<comment type="caution">
    <text evidence="2">The sequence shown here is derived from an EMBL/GenBank/DDBJ whole genome shotgun (WGS) entry which is preliminary data.</text>
</comment>
<dbReference type="Proteomes" id="UP000807469">
    <property type="component" value="Unassembled WGS sequence"/>
</dbReference>
<keyword evidence="3" id="KW-1185">Reference proteome</keyword>
<evidence type="ECO:0000256" key="1">
    <source>
        <dbReference type="SAM" id="SignalP"/>
    </source>
</evidence>
<dbReference type="PROSITE" id="PS51257">
    <property type="entry name" value="PROKAR_LIPOPROTEIN"/>
    <property type="match status" value="1"/>
</dbReference>
<dbReference type="PANTHER" id="PTHR34862:SF1">
    <property type="entry name" value="SPARK DOMAIN-CONTAINING PROTEIN"/>
    <property type="match status" value="1"/>
</dbReference>
<sequence length="261" mass="26053">MFSSRFFALAAVVATVSAQSLSTGCTNTLAAVAQNADAAACLSPGSLITLATGGVNASIIAPINTWLTAICGAPACSNDTLAAVVQNVTTGCSTELSSLGLTSDISSSITPLVQQYYPTVRKVVCLKDGSTNCVTQTLTNIQNAVGNLSISNIAQIIANPPSTIPANVSCTDCIKAAYNVINHDVPSLVSDSASSLQSQCGASFTDGTTPSNIVDSVSTATGTSKTTSAALGALSMLPKGSFAAMGASGIVVLSTMIAMLA</sequence>
<dbReference type="OrthoDB" id="2536450at2759"/>
<reference evidence="2" key="1">
    <citation type="submission" date="2020-11" db="EMBL/GenBank/DDBJ databases">
        <authorList>
            <consortium name="DOE Joint Genome Institute"/>
            <person name="Ahrendt S."/>
            <person name="Riley R."/>
            <person name="Andreopoulos W."/>
            <person name="Labutti K."/>
            <person name="Pangilinan J."/>
            <person name="Ruiz-Duenas F.J."/>
            <person name="Barrasa J.M."/>
            <person name="Sanchez-Garcia M."/>
            <person name="Camarero S."/>
            <person name="Miyauchi S."/>
            <person name="Serrano A."/>
            <person name="Linde D."/>
            <person name="Babiker R."/>
            <person name="Drula E."/>
            <person name="Ayuso-Fernandez I."/>
            <person name="Pacheco R."/>
            <person name="Padilla G."/>
            <person name="Ferreira P."/>
            <person name="Barriuso J."/>
            <person name="Kellner H."/>
            <person name="Castanera R."/>
            <person name="Alfaro M."/>
            <person name="Ramirez L."/>
            <person name="Pisabarro A.G."/>
            <person name="Kuo A."/>
            <person name="Tritt A."/>
            <person name="Lipzen A."/>
            <person name="He G."/>
            <person name="Yan M."/>
            <person name="Ng V."/>
            <person name="Cullen D."/>
            <person name="Martin F."/>
            <person name="Rosso M.-N."/>
            <person name="Henrissat B."/>
            <person name="Hibbett D."/>
            <person name="Martinez A.T."/>
            <person name="Grigoriev I.V."/>
        </authorList>
    </citation>
    <scope>NUCLEOTIDE SEQUENCE</scope>
    <source>
        <strain evidence="2">CIRM-BRFM 674</strain>
    </source>
</reference>
<name>A0A9P5YVB9_9AGAR</name>
<evidence type="ECO:0008006" key="4">
    <source>
        <dbReference type="Google" id="ProtNLM"/>
    </source>
</evidence>
<dbReference type="EMBL" id="MU155373">
    <property type="protein sequence ID" value="KAF9474545.1"/>
    <property type="molecule type" value="Genomic_DNA"/>
</dbReference>
<accession>A0A9P5YVB9</accession>
<dbReference type="AlphaFoldDB" id="A0A9P5YVB9"/>
<evidence type="ECO:0000313" key="2">
    <source>
        <dbReference type="EMBL" id="KAF9474545.1"/>
    </source>
</evidence>
<protein>
    <recommendedName>
        <fullName evidence="4">Secreted protein</fullName>
    </recommendedName>
</protein>
<proteinExistence type="predicted"/>
<feature type="signal peptide" evidence="1">
    <location>
        <begin position="1"/>
        <end position="18"/>
    </location>
</feature>
<keyword evidence="1" id="KW-0732">Signal</keyword>
<organism evidence="2 3">
    <name type="scientific">Pholiota conissans</name>
    <dbReference type="NCBI Taxonomy" id="109636"/>
    <lineage>
        <taxon>Eukaryota</taxon>
        <taxon>Fungi</taxon>
        <taxon>Dikarya</taxon>
        <taxon>Basidiomycota</taxon>
        <taxon>Agaricomycotina</taxon>
        <taxon>Agaricomycetes</taxon>
        <taxon>Agaricomycetidae</taxon>
        <taxon>Agaricales</taxon>
        <taxon>Agaricineae</taxon>
        <taxon>Strophariaceae</taxon>
        <taxon>Pholiota</taxon>
    </lineage>
</organism>
<feature type="chain" id="PRO_5040207509" description="Secreted protein" evidence="1">
    <location>
        <begin position="19"/>
        <end position="261"/>
    </location>
</feature>
<gene>
    <name evidence="2" type="ORF">BDN70DRAFT_866068</name>
</gene>
<evidence type="ECO:0000313" key="3">
    <source>
        <dbReference type="Proteomes" id="UP000807469"/>
    </source>
</evidence>
<dbReference type="PANTHER" id="PTHR34862">
    <property type="entry name" value="SPARK DOMAIN-CONTAINING PROTEIN"/>
    <property type="match status" value="1"/>
</dbReference>